<dbReference type="InterPro" id="IPR040521">
    <property type="entry name" value="KDZ"/>
</dbReference>
<dbReference type="InterPro" id="IPR041457">
    <property type="entry name" value="CxC2_KDZ-assoc"/>
</dbReference>
<dbReference type="PANTHER" id="PTHR33096:SF1">
    <property type="entry name" value="CXC1-LIKE CYSTEINE CLUSTER ASSOCIATED WITH KDZ TRANSPOSASES DOMAIN-CONTAINING PROTEIN"/>
    <property type="match status" value="1"/>
</dbReference>
<dbReference type="OrthoDB" id="3261436at2759"/>
<dbReference type="GeneID" id="59344931"/>
<accession>A0A8H6SQ36</accession>
<evidence type="ECO:0000313" key="3">
    <source>
        <dbReference type="Proteomes" id="UP000636479"/>
    </source>
</evidence>
<dbReference type="RefSeq" id="XP_037220336.1">
    <property type="nucleotide sequence ID" value="XM_037362415.1"/>
</dbReference>
<gene>
    <name evidence="2" type="ORF">MIND_00564200</name>
</gene>
<feature type="domain" description="CxC2-like cysteine cluster KDZ transposase-associated" evidence="1">
    <location>
        <begin position="191"/>
        <end position="307"/>
    </location>
</feature>
<dbReference type="Pfam" id="PF18758">
    <property type="entry name" value="KDZ"/>
    <property type="match status" value="1"/>
</dbReference>
<evidence type="ECO:0000259" key="1">
    <source>
        <dbReference type="Pfam" id="PF18803"/>
    </source>
</evidence>
<organism evidence="2 3">
    <name type="scientific">Mycena indigotica</name>
    <dbReference type="NCBI Taxonomy" id="2126181"/>
    <lineage>
        <taxon>Eukaryota</taxon>
        <taxon>Fungi</taxon>
        <taxon>Dikarya</taxon>
        <taxon>Basidiomycota</taxon>
        <taxon>Agaricomycotina</taxon>
        <taxon>Agaricomycetes</taxon>
        <taxon>Agaricomycetidae</taxon>
        <taxon>Agaricales</taxon>
        <taxon>Marasmiineae</taxon>
        <taxon>Mycenaceae</taxon>
        <taxon>Mycena</taxon>
    </lineage>
</organism>
<dbReference type="PANTHER" id="PTHR33096">
    <property type="entry name" value="CXC2 DOMAIN-CONTAINING PROTEIN"/>
    <property type="match status" value="1"/>
</dbReference>
<sequence>MPPIQFRASRAVFDSDSDEEMAAAPRMGSFRHNISIATGGQLKTRTEKVPAMVSPQKRQPRIHEPLQPDELTSRSIFAALEAGENPWMNEGFEFDEGHPIEKRLMRPSERPLAVWAQTDVDSYLDEIMILEGIPPAHVCFRCGKEAILRCRDCFIPLNAVCCTDCMLHQHRNLPFHRPERWGGSFFEPITLKSLGLRVQLGHASGVKCPGTLARLAAGADISATDDDFFIVDCNGIHTISVDFCTCPSARERTIQLLQARLFPATSTRPRTAATFQVLRLFHLISFEAKSSAYEFYNGLARLTNNNGIFVPRDRYREFLHMTREWRYLQMLKRAGRGHEPNGTQNIPAGACALLCPACPQPGMNLPNDDSWRNGPVNKRFRYSLFLAIDANFKMKRKQVLTEEADPGLNQGSAVLSKRKVLVSRMTRSMSPTASRAARLHQGSWAICKKENVISTWTTCSGRALRRSTYANLVDIIVSYDIVCQWSKNIWFRLAKYKSELQDAARGSRRRYVFLIPKFHLPAHIERCNIDYSFDLTPNVGRTDGEAPERGWANVNPLAASTKEMGPGSRRDTIDDHFNDWNHKKILGMGKSLLEKMKDAVTEMVETRIELAELEAVLPVEVIETWEEVMKKWEEDSSQPNPFSITSKVESLQDIRARLKDPSSPTFVPLPPDFAPDDDIHNDLHAADLIAMGLTLEEQRQALANDAANLGAHATALQRSSIAEREVKLQRKFVSWFDTQREFAPEITALRSAEEARQANSGQVQPTRGSPLYRLALLLPSEAVGWPQCRMRSSHAWYEFHLRHGRALHLLEELRRLLLLRTQKYKAKDKHASGVAGHTRAAKGIQAVDERIRRVADEYRRMRLAMGNLKDIVGDDKWMRVLKDLKPADVRAMPRALFSDPDRRKRRREDDEAPKEMSWIWRMGIGSLPTELAIDSLSATAALSEEAAIAATNESLRVEWAKARARAKRWAEEVELLEEEMRRVLEFCSWKAAWWMDLSNRRQGATESLMAGLRAYAERQAHIHSARQLQFAANWRDVPTFSDLGLQQVDEIHRASAEPRGPLSLTVDDHAAFLPVPDRIVLGTND</sequence>
<reference evidence="2" key="1">
    <citation type="submission" date="2020-05" db="EMBL/GenBank/DDBJ databases">
        <title>Mycena genomes resolve the evolution of fungal bioluminescence.</title>
        <authorList>
            <person name="Tsai I.J."/>
        </authorList>
    </citation>
    <scope>NUCLEOTIDE SEQUENCE</scope>
    <source>
        <strain evidence="2">171206Taipei</strain>
    </source>
</reference>
<dbReference type="AlphaFoldDB" id="A0A8H6SQ36"/>
<dbReference type="EMBL" id="JACAZF010000005">
    <property type="protein sequence ID" value="KAF7303364.1"/>
    <property type="molecule type" value="Genomic_DNA"/>
</dbReference>
<evidence type="ECO:0000313" key="2">
    <source>
        <dbReference type="EMBL" id="KAF7303364.1"/>
    </source>
</evidence>
<keyword evidence="3" id="KW-1185">Reference proteome</keyword>
<comment type="caution">
    <text evidence="2">The sequence shown here is derived from an EMBL/GenBank/DDBJ whole genome shotgun (WGS) entry which is preliminary data.</text>
</comment>
<dbReference type="Pfam" id="PF18803">
    <property type="entry name" value="CxC2"/>
    <property type="match status" value="1"/>
</dbReference>
<protein>
    <submittedName>
        <fullName evidence="2">CxC2 domain-containing protein</fullName>
    </submittedName>
</protein>
<dbReference type="Proteomes" id="UP000636479">
    <property type="component" value="Unassembled WGS sequence"/>
</dbReference>
<name>A0A8H6SQ36_9AGAR</name>
<proteinExistence type="predicted"/>